<dbReference type="EMBL" id="JAMZIH010000279">
    <property type="protein sequence ID" value="KAJ1679605.1"/>
    <property type="molecule type" value="Genomic_DNA"/>
</dbReference>
<name>A0ACC1HU93_9FUNG</name>
<accession>A0ACC1HU93</accession>
<comment type="caution">
    <text evidence="1">The sequence shown here is derived from an EMBL/GenBank/DDBJ whole genome shotgun (WGS) entry which is preliminary data.</text>
</comment>
<organism evidence="1 2">
    <name type="scientific">Spiromyces aspiralis</name>
    <dbReference type="NCBI Taxonomy" id="68401"/>
    <lineage>
        <taxon>Eukaryota</taxon>
        <taxon>Fungi</taxon>
        <taxon>Fungi incertae sedis</taxon>
        <taxon>Zoopagomycota</taxon>
        <taxon>Kickxellomycotina</taxon>
        <taxon>Kickxellomycetes</taxon>
        <taxon>Kickxellales</taxon>
        <taxon>Kickxellaceae</taxon>
        <taxon>Spiromyces</taxon>
    </lineage>
</organism>
<keyword evidence="2" id="KW-1185">Reference proteome</keyword>
<evidence type="ECO:0000313" key="1">
    <source>
        <dbReference type="EMBL" id="KAJ1679605.1"/>
    </source>
</evidence>
<protein>
    <submittedName>
        <fullName evidence="1">Uncharacterized protein</fullName>
    </submittedName>
</protein>
<sequence>MSLRSSSSTPTNAASPAALLSEGTDLTSELPSITYAQNDPSASMHCSDPVADSKTTEGAPPPNHTQDTGQETSSPSVNIADINGDHADSFGDWVTASPPPSLPPRPQQPSQAQEQEPLPEMPRIRRSSTSSSKVQDAINEIIRQFDPLSAGGSSGGTSTNLQQPSVPLDRQPELKAQFQSDTEGFNYNRFLAQLRQPAAKPVARIVKGFLTEFARRPMTLNEEITFITDFFNYISETMRENSVWRSLPEPEFDNAMEGMEKLVMNRLFSACFSPPITDDSERDQILREKMSLFRWIKEEHLDISPHPQNEPFLSFARSELLKINSFKCPRDKLVCILNCCTVIFGLLKHAEGNVGADKFLPLLIYVVITANPPKLVSNVNYISRFRAPSKLTAESGYYFTNMMAAISFIESMGASCLSITKEDFDRNIEITLWEIETEKRGKDQQQQQQQQQQHKEHRRRTSQGHFNQARRRDSQGSAHHPPDAAESNIGAPFPISNALDQGYKVFEKGTVFAQKTLQKTNQFVDRLFSDDPNHDEHSYNHTHGGAQGELSSPRSSQQATVDPQQRPVIEGGQQWAETLNILRDMFPNVESEVCDMILRANNGFVPRTIEQLLEIATADIHIEDSATQNDDKVLESSSSQPQPPGFQSNNISATTTLLFNSGAEPETQGTSNADLGASEPKLKEKEMVDSTSATVATATATSDHKSGNLCRHSDDGKRDVPHEFKWADDSSEGEEDGNHDHKHRELSSYSDSSDERYTADLPILIYSPHTAVSPADTSSTRAQGKLSTTHLYPDTTGDEALARRLQAEEERLAYEEGQQRQQQQQREADRP</sequence>
<evidence type="ECO:0000313" key="2">
    <source>
        <dbReference type="Proteomes" id="UP001145114"/>
    </source>
</evidence>
<gene>
    <name evidence="1" type="ORF">EV182_001705</name>
</gene>
<proteinExistence type="predicted"/>
<reference evidence="1" key="1">
    <citation type="submission" date="2022-06" db="EMBL/GenBank/DDBJ databases">
        <title>Phylogenomic reconstructions and comparative analyses of Kickxellomycotina fungi.</title>
        <authorList>
            <person name="Reynolds N.K."/>
            <person name="Stajich J.E."/>
            <person name="Barry K."/>
            <person name="Grigoriev I.V."/>
            <person name="Crous P."/>
            <person name="Smith M.E."/>
        </authorList>
    </citation>
    <scope>NUCLEOTIDE SEQUENCE</scope>
    <source>
        <strain evidence="1">RSA 2271</strain>
    </source>
</reference>
<dbReference type="Proteomes" id="UP001145114">
    <property type="component" value="Unassembled WGS sequence"/>
</dbReference>